<evidence type="ECO:0000313" key="6">
    <source>
        <dbReference type="EMBL" id="SPT69457.1"/>
    </source>
</evidence>
<dbReference type="InterPro" id="IPR000160">
    <property type="entry name" value="GGDEF_dom"/>
</dbReference>
<reference evidence="6 7" key="1">
    <citation type="submission" date="2018-06" db="EMBL/GenBank/DDBJ databases">
        <authorList>
            <consortium name="Pathogen Informatics"/>
            <person name="Doyle S."/>
        </authorList>
    </citation>
    <scope>NUCLEOTIDE SEQUENCE [LARGE SCALE GENOMIC DNA]</scope>
    <source>
        <strain evidence="6 7">NCTC13093</strain>
    </source>
</reference>
<dbReference type="Proteomes" id="UP000250086">
    <property type="component" value="Unassembled WGS sequence"/>
</dbReference>
<dbReference type="Pfam" id="PF00990">
    <property type="entry name" value="GGDEF"/>
    <property type="match status" value="1"/>
</dbReference>
<dbReference type="Gene3D" id="3.30.70.270">
    <property type="match status" value="1"/>
</dbReference>
<proteinExistence type="predicted"/>
<dbReference type="GO" id="GO:0005886">
    <property type="term" value="C:plasma membrane"/>
    <property type="evidence" value="ECO:0007669"/>
    <property type="project" value="TreeGrafter"/>
</dbReference>
<dbReference type="InterPro" id="IPR050469">
    <property type="entry name" value="Diguanylate_Cyclase"/>
</dbReference>
<dbReference type="SUPFAM" id="SSF55073">
    <property type="entry name" value="Nucleotide cyclase"/>
    <property type="match status" value="1"/>
</dbReference>
<name>A0A2X0X2K6_9GAMM</name>
<organism evidence="6 7">
    <name type="scientific">Anaerobiospirillum thomasii</name>
    <dbReference type="NCBI Taxonomy" id="179995"/>
    <lineage>
        <taxon>Bacteria</taxon>
        <taxon>Pseudomonadati</taxon>
        <taxon>Pseudomonadota</taxon>
        <taxon>Gammaproteobacteria</taxon>
        <taxon>Aeromonadales</taxon>
        <taxon>Succinivibrionaceae</taxon>
        <taxon>Anaerobiospirillum</taxon>
    </lineage>
</organism>
<dbReference type="PROSITE" id="PS50887">
    <property type="entry name" value="GGDEF"/>
    <property type="match status" value="1"/>
</dbReference>
<dbReference type="InterPro" id="IPR029787">
    <property type="entry name" value="Nucleotide_cyclase"/>
</dbReference>
<dbReference type="InterPro" id="IPR043128">
    <property type="entry name" value="Rev_trsase/Diguanyl_cyclase"/>
</dbReference>
<dbReference type="GO" id="GO:1902201">
    <property type="term" value="P:negative regulation of bacterial-type flagellum-dependent cell motility"/>
    <property type="evidence" value="ECO:0007669"/>
    <property type="project" value="TreeGrafter"/>
</dbReference>
<dbReference type="SMART" id="SM00267">
    <property type="entry name" value="GGDEF"/>
    <property type="match status" value="1"/>
</dbReference>
<dbReference type="RefSeq" id="WP_113743629.1">
    <property type="nucleotide sequence ID" value="NZ_UAPU01000007.1"/>
</dbReference>
<dbReference type="EMBL" id="UAPV01000001">
    <property type="protein sequence ID" value="SPT69457.1"/>
    <property type="molecule type" value="Genomic_DNA"/>
</dbReference>
<evidence type="ECO:0000256" key="2">
    <source>
        <dbReference type="ARBA" id="ARBA00012528"/>
    </source>
</evidence>
<dbReference type="GO" id="GO:0052621">
    <property type="term" value="F:diguanylate cyclase activity"/>
    <property type="evidence" value="ECO:0007669"/>
    <property type="project" value="UniProtKB-EC"/>
</dbReference>
<sequence length="529" mass="61096">MKKRKWRISSLLSLIFSPFIVAFSIISAVMIYDFNRVEVKLQNLIQDTVPRIYFANNFSINLERLRGCIESIHFSHDIDYARQSFELATSILDRYSFHDEPDYAKDKRRLQHDLEIFLGLRKQTDSIRYDTMLLLHRFLHNSYMIGHEFNQTDHKIVSHFESDNYLSSISMQMQPDIQIVTDAVEKQNLVNIKLCKNNESNPYCTQNASLFEEFLLHTAALRKDIQGLSDFRAVVDKSYTRVTRSLINGELSSIETALDESYVTLESSEPYIYIFVILTLSGLLALIYVLHHFIVQPIATISDVISSYIDRNQIKQLPYTRVKEISIIKNQIQDLFTNIAAHKEGEEQIRGKYDALRTESKLDSLTQVYNRHYLNKYINENQNPADDIAVLMCDIDKFKKFNDTHGHLAGDETLKSVAAALKKVLRSEDTIIRYGGEEFCIILKDIDLQSLRSSCIRLVKAVEQLNIINNGNGNKPITISIGAVHYSVNRFSDFNLTWMIDIADNALYKVKDAGGNAFYIDNYYEKHDI</sequence>
<evidence type="ECO:0000256" key="3">
    <source>
        <dbReference type="ARBA" id="ARBA00034247"/>
    </source>
</evidence>
<evidence type="ECO:0000259" key="5">
    <source>
        <dbReference type="PROSITE" id="PS50887"/>
    </source>
</evidence>
<evidence type="ECO:0000256" key="4">
    <source>
        <dbReference type="SAM" id="Phobius"/>
    </source>
</evidence>
<dbReference type="FunFam" id="3.30.70.270:FF:000001">
    <property type="entry name" value="Diguanylate cyclase domain protein"/>
    <property type="match status" value="1"/>
</dbReference>
<dbReference type="AlphaFoldDB" id="A0A2X0X2K6"/>
<comment type="catalytic activity">
    <reaction evidence="3">
        <text>2 GTP = 3',3'-c-di-GMP + 2 diphosphate</text>
        <dbReference type="Rhea" id="RHEA:24898"/>
        <dbReference type="ChEBI" id="CHEBI:33019"/>
        <dbReference type="ChEBI" id="CHEBI:37565"/>
        <dbReference type="ChEBI" id="CHEBI:58805"/>
        <dbReference type="EC" id="2.7.7.65"/>
    </reaction>
</comment>
<keyword evidence="4" id="KW-1133">Transmembrane helix</keyword>
<dbReference type="PANTHER" id="PTHR45138">
    <property type="entry name" value="REGULATORY COMPONENTS OF SENSORY TRANSDUCTION SYSTEM"/>
    <property type="match status" value="1"/>
</dbReference>
<feature type="transmembrane region" description="Helical" evidence="4">
    <location>
        <begin position="12"/>
        <end position="32"/>
    </location>
</feature>
<keyword evidence="4" id="KW-0472">Membrane</keyword>
<dbReference type="EC" id="2.7.7.65" evidence="2"/>
<keyword evidence="4" id="KW-0812">Transmembrane</keyword>
<dbReference type="OrthoDB" id="9812358at2"/>
<dbReference type="GO" id="GO:0043709">
    <property type="term" value="P:cell adhesion involved in single-species biofilm formation"/>
    <property type="evidence" value="ECO:0007669"/>
    <property type="project" value="TreeGrafter"/>
</dbReference>
<evidence type="ECO:0000313" key="7">
    <source>
        <dbReference type="Proteomes" id="UP000250086"/>
    </source>
</evidence>
<dbReference type="NCBIfam" id="TIGR00254">
    <property type="entry name" value="GGDEF"/>
    <property type="match status" value="1"/>
</dbReference>
<accession>A0A2X0X2K6</accession>
<feature type="transmembrane region" description="Helical" evidence="4">
    <location>
        <begin position="271"/>
        <end position="290"/>
    </location>
</feature>
<dbReference type="PANTHER" id="PTHR45138:SF9">
    <property type="entry name" value="DIGUANYLATE CYCLASE DGCM-RELATED"/>
    <property type="match status" value="1"/>
</dbReference>
<keyword evidence="7" id="KW-1185">Reference proteome</keyword>
<evidence type="ECO:0000256" key="1">
    <source>
        <dbReference type="ARBA" id="ARBA00001946"/>
    </source>
</evidence>
<comment type="cofactor">
    <cofactor evidence="1">
        <name>Mg(2+)</name>
        <dbReference type="ChEBI" id="CHEBI:18420"/>
    </cofactor>
</comment>
<feature type="domain" description="GGDEF" evidence="5">
    <location>
        <begin position="386"/>
        <end position="523"/>
    </location>
</feature>
<protein>
    <recommendedName>
        <fullName evidence="2">diguanylate cyclase</fullName>
        <ecNumber evidence="2">2.7.7.65</ecNumber>
    </recommendedName>
</protein>
<gene>
    <name evidence="6" type="primary">cph2_1</name>
    <name evidence="6" type="ORF">NCTC13093_00834</name>
</gene>
<dbReference type="CDD" id="cd01949">
    <property type="entry name" value="GGDEF"/>
    <property type="match status" value="1"/>
</dbReference>